<evidence type="ECO:0000259" key="1">
    <source>
        <dbReference type="SMART" id="SM00986"/>
    </source>
</evidence>
<dbReference type="InterPro" id="IPR036895">
    <property type="entry name" value="Uracil-DNA_glycosylase-like_sf"/>
</dbReference>
<dbReference type="Proteomes" id="UP000199666">
    <property type="component" value="Unassembled WGS sequence"/>
</dbReference>
<organism evidence="2 3">
    <name type="scientific">Pedobacter insulae</name>
    <dbReference type="NCBI Taxonomy" id="414048"/>
    <lineage>
        <taxon>Bacteria</taxon>
        <taxon>Pseudomonadati</taxon>
        <taxon>Bacteroidota</taxon>
        <taxon>Sphingobacteriia</taxon>
        <taxon>Sphingobacteriales</taxon>
        <taxon>Sphingobacteriaceae</taxon>
        <taxon>Pedobacter</taxon>
    </lineage>
</organism>
<sequence length="192" mass="21803">MDKLLSEIRSCTVCQESLPYAPKPIIQVSKSSKIVVIGQAPGQKVQDSGIPWDDASGNNLREWLGVSKQEFYDDALFALMPMGFCFPGTGKSGDLPPKLACAPLWHQRVFESLQEVKLVLLIGQYAQHYYLPNSPKSTLTETVRNYREYLPNYFPLPHPSPRNNIWQKKNQWFKEDVLTVLKEKVAMILSSC</sequence>
<protein>
    <submittedName>
        <fullName evidence="2">Uracil-DNA glycosylase</fullName>
    </submittedName>
</protein>
<dbReference type="OrthoDB" id="9789139at2"/>
<evidence type="ECO:0000313" key="2">
    <source>
        <dbReference type="EMBL" id="SFH25122.1"/>
    </source>
</evidence>
<dbReference type="PANTHER" id="PTHR42160">
    <property type="entry name" value="URACIL-DNA GLYCOSYLASE SUPERFAMILY PROTEIN"/>
    <property type="match status" value="1"/>
</dbReference>
<name>A0A1I2YHQ0_9SPHI</name>
<dbReference type="Gene3D" id="3.40.470.10">
    <property type="entry name" value="Uracil-DNA glycosylase-like domain"/>
    <property type="match status" value="1"/>
</dbReference>
<reference evidence="2 3" key="1">
    <citation type="submission" date="2016-10" db="EMBL/GenBank/DDBJ databases">
        <authorList>
            <person name="de Groot N.N."/>
        </authorList>
    </citation>
    <scope>NUCLEOTIDE SEQUENCE [LARGE SCALE GENOMIC DNA]</scope>
    <source>
        <strain evidence="2 3">DSM 18684</strain>
    </source>
</reference>
<dbReference type="InterPro" id="IPR047124">
    <property type="entry name" value="HI_0220.2"/>
</dbReference>
<dbReference type="SMART" id="SM00987">
    <property type="entry name" value="UreE_C"/>
    <property type="match status" value="1"/>
</dbReference>
<dbReference type="PANTHER" id="PTHR42160:SF1">
    <property type="entry name" value="URACIL-DNA GLYCOSYLASE SUPERFAMILY PROTEIN"/>
    <property type="match status" value="1"/>
</dbReference>
<dbReference type="RefSeq" id="WP_090994727.1">
    <property type="nucleotide sequence ID" value="NZ_FOPP01000007.1"/>
</dbReference>
<proteinExistence type="predicted"/>
<dbReference type="Pfam" id="PF03167">
    <property type="entry name" value="UDG"/>
    <property type="match status" value="1"/>
</dbReference>
<dbReference type="STRING" id="414048.SAMN04489864_107104"/>
<dbReference type="AlphaFoldDB" id="A0A1I2YHQ0"/>
<accession>A0A1I2YHQ0</accession>
<keyword evidence="3" id="KW-1185">Reference proteome</keyword>
<feature type="domain" description="Uracil-DNA glycosylase-like" evidence="1">
    <location>
        <begin position="25"/>
        <end position="182"/>
    </location>
</feature>
<dbReference type="SMART" id="SM00986">
    <property type="entry name" value="UDG"/>
    <property type="match status" value="1"/>
</dbReference>
<dbReference type="EMBL" id="FOPP01000007">
    <property type="protein sequence ID" value="SFH25122.1"/>
    <property type="molecule type" value="Genomic_DNA"/>
</dbReference>
<evidence type="ECO:0000313" key="3">
    <source>
        <dbReference type="Proteomes" id="UP000199666"/>
    </source>
</evidence>
<gene>
    <name evidence="2" type="ORF">SAMN04489864_107104</name>
</gene>
<dbReference type="InterPro" id="IPR005122">
    <property type="entry name" value="Uracil-DNA_glycosylase-like"/>
</dbReference>
<dbReference type="SUPFAM" id="SSF52141">
    <property type="entry name" value="Uracil-DNA glycosylase-like"/>
    <property type="match status" value="1"/>
</dbReference>
<dbReference type="CDD" id="cd10033">
    <property type="entry name" value="UDG_like"/>
    <property type="match status" value="1"/>
</dbReference>